<dbReference type="EMBL" id="NOZQ01000012">
    <property type="protein sequence ID" value="OYD17502.1"/>
    <property type="molecule type" value="Genomic_DNA"/>
</dbReference>
<dbReference type="GO" id="GO:0003887">
    <property type="term" value="F:DNA-directed DNA polymerase activity"/>
    <property type="evidence" value="ECO:0007669"/>
    <property type="project" value="UniProtKB-KW"/>
</dbReference>
<protein>
    <submittedName>
        <fullName evidence="5">Uncharacterized protein</fullName>
    </submittedName>
</protein>
<gene>
    <name evidence="5" type="ORF">CH333_00760</name>
</gene>
<dbReference type="Gene3D" id="1.10.8.60">
    <property type="match status" value="1"/>
</dbReference>
<evidence type="ECO:0000313" key="5">
    <source>
        <dbReference type="EMBL" id="OYD17502.1"/>
    </source>
</evidence>
<reference evidence="5 6" key="1">
    <citation type="submission" date="2017-07" db="EMBL/GenBank/DDBJ databases">
        <title>Recovery of genomes from metagenomes via a dereplication, aggregation, and scoring strategy.</title>
        <authorList>
            <person name="Sieber C.M."/>
            <person name="Probst A.J."/>
            <person name="Sharrar A."/>
            <person name="Thomas B.C."/>
            <person name="Hess M."/>
            <person name="Tringe S.G."/>
            <person name="Banfield J.F."/>
        </authorList>
    </citation>
    <scope>NUCLEOTIDE SEQUENCE [LARGE SCALE GENOMIC DNA]</scope>
    <source>
        <strain evidence="5">JGI_Cruoil_03_44_89</strain>
    </source>
</reference>
<evidence type="ECO:0000256" key="1">
    <source>
        <dbReference type="ARBA" id="ARBA00022679"/>
    </source>
</evidence>
<dbReference type="SUPFAM" id="SSF52540">
    <property type="entry name" value="P-loop containing nucleoside triphosphate hydrolases"/>
    <property type="match status" value="1"/>
</dbReference>
<dbReference type="AlphaFoldDB" id="A0A235BZ64"/>
<dbReference type="InterPro" id="IPR005790">
    <property type="entry name" value="DNA_polIII_delta"/>
</dbReference>
<keyword evidence="1" id="KW-0808">Transferase</keyword>
<keyword evidence="2" id="KW-0548">Nucleotidyltransferase</keyword>
<dbReference type="PANTHER" id="PTHR34388:SF1">
    <property type="entry name" value="DNA POLYMERASE III SUBUNIT DELTA"/>
    <property type="match status" value="1"/>
</dbReference>
<dbReference type="GO" id="GO:0006261">
    <property type="term" value="P:DNA-templated DNA replication"/>
    <property type="evidence" value="ECO:0007669"/>
    <property type="project" value="TreeGrafter"/>
</dbReference>
<dbReference type="Gene3D" id="3.40.50.300">
    <property type="entry name" value="P-loop containing nucleotide triphosphate hydrolases"/>
    <property type="match status" value="1"/>
</dbReference>
<name>A0A235BZ64_UNCW3</name>
<sequence length="306" mass="34951">MKTLDYWRLREEIKRGDIKDSYFLTDENDFIKEEIIRLLETILIKEKTGVFDKTKFYGDELPDDVYRQMCSPPIASKRHLSVIFNIDRIRKGKEQIKKAIESSSPLLCIVLTAGKTNNRKTIKSIEWFLNNVYTLRCGRFSRKEIERWILETVENSGSGISRDAIDLLWEFTGDNMFSLHSEIEKLLAFKPDEKIGVEEVKAIVGEERMLSISTLERAICDGDIAGGIKALENLFMWGDDPTAILYRLKVWLSASLSGKGWKGSLGFDDAAAAISMLMETELAIKLGKTDGKFALEDLVYKLTNRK</sequence>
<dbReference type="PANTHER" id="PTHR34388">
    <property type="entry name" value="DNA POLYMERASE III SUBUNIT DELTA"/>
    <property type="match status" value="1"/>
</dbReference>
<dbReference type="GO" id="GO:0003677">
    <property type="term" value="F:DNA binding"/>
    <property type="evidence" value="ECO:0007669"/>
    <property type="project" value="InterPro"/>
</dbReference>
<keyword evidence="4" id="KW-0239">DNA-directed DNA polymerase</keyword>
<evidence type="ECO:0000313" key="6">
    <source>
        <dbReference type="Proteomes" id="UP000215215"/>
    </source>
</evidence>
<organism evidence="5 6">
    <name type="scientific">candidate division WOR-3 bacterium JGI_Cruoil_03_44_89</name>
    <dbReference type="NCBI Taxonomy" id="1973748"/>
    <lineage>
        <taxon>Bacteria</taxon>
        <taxon>Bacteria division WOR-3</taxon>
    </lineage>
</organism>
<evidence type="ECO:0000256" key="4">
    <source>
        <dbReference type="ARBA" id="ARBA00022932"/>
    </source>
</evidence>
<evidence type="ECO:0000256" key="3">
    <source>
        <dbReference type="ARBA" id="ARBA00022705"/>
    </source>
</evidence>
<dbReference type="InterPro" id="IPR027417">
    <property type="entry name" value="P-loop_NTPase"/>
</dbReference>
<dbReference type="Proteomes" id="UP000215215">
    <property type="component" value="Unassembled WGS sequence"/>
</dbReference>
<comment type="caution">
    <text evidence="5">The sequence shown here is derived from an EMBL/GenBank/DDBJ whole genome shotgun (WGS) entry which is preliminary data.</text>
</comment>
<evidence type="ECO:0000256" key="2">
    <source>
        <dbReference type="ARBA" id="ARBA00022695"/>
    </source>
</evidence>
<keyword evidence="3" id="KW-0235">DNA replication</keyword>
<proteinExistence type="predicted"/>
<dbReference type="NCBIfam" id="TIGR01128">
    <property type="entry name" value="holA"/>
    <property type="match status" value="1"/>
</dbReference>
<accession>A0A235BZ64</accession>
<dbReference type="GO" id="GO:0009360">
    <property type="term" value="C:DNA polymerase III complex"/>
    <property type="evidence" value="ECO:0007669"/>
    <property type="project" value="TreeGrafter"/>
</dbReference>